<evidence type="ECO:0000313" key="1">
    <source>
        <dbReference type="EMBL" id="SER44304.1"/>
    </source>
</evidence>
<name>A0A1H9P7L3_9EURY</name>
<protein>
    <recommendedName>
        <fullName evidence="3">Cupin domain-containing protein</fullName>
    </recommendedName>
</protein>
<proteinExistence type="predicted"/>
<dbReference type="AlphaFoldDB" id="A0A1H9P7L3"/>
<gene>
    <name evidence="1" type="ORF">SAMN04489841_3893</name>
</gene>
<organism evidence="1 2">
    <name type="scientific">Natrinema salaciae</name>
    <dbReference type="NCBI Taxonomy" id="1186196"/>
    <lineage>
        <taxon>Archaea</taxon>
        <taxon>Methanobacteriati</taxon>
        <taxon>Methanobacteriota</taxon>
        <taxon>Stenosarchaea group</taxon>
        <taxon>Halobacteria</taxon>
        <taxon>Halobacteriales</taxon>
        <taxon>Natrialbaceae</taxon>
        <taxon>Natrinema</taxon>
    </lineage>
</organism>
<dbReference type="EMBL" id="FOFD01000005">
    <property type="protein sequence ID" value="SER44304.1"/>
    <property type="molecule type" value="Genomic_DNA"/>
</dbReference>
<sequence length="124" mass="14208">MTPGDTRPFTCKRDKARTSIRAAPGRRTLLGTKHLAANHYILESGESFGVEYHRRADHEDRFSVLEGTATFETEGGDVTVNAAERTGFEPDERQLGRNEMTNGSWRSYWGPRRCRRYRRSQDVS</sequence>
<reference evidence="2" key="1">
    <citation type="submission" date="2016-10" db="EMBL/GenBank/DDBJ databases">
        <authorList>
            <person name="Varghese N."/>
            <person name="Submissions S."/>
        </authorList>
    </citation>
    <scope>NUCLEOTIDE SEQUENCE [LARGE SCALE GENOMIC DNA]</scope>
    <source>
        <strain evidence="2">DSM 25055</strain>
    </source>
</reference>
<dbReference type="InterPro" id="IPR011051">
    <property type="entry name" value="RmlC_Cupin_sf"/>
</dbReference>
<dbReference type="Proteomes" id="UP000199114">
    <property type="component" value="Unassembled WGS sequence"/>
</dbReference>
<dbReference type="Gene3D" id="2.60.120.10">
    <property type="entry name" value="Jelly Rolls"/>
    <property type="match status" value="1"/>
</dbReference>
<keyword evidence="2" id="KW-1185">Reference proteome</keyword>
<dbReference type="InterPro" id="IPR014710">
    <property type="entry name" value="RmlC-like_jellyroll"/>
</dbReference>
<evidence type="ECO:0008006" key="3">
    <source>
        <dbReference type="Google" id="ProtNLM"/>
    </source>
</evidence>
<accession>A0A1H9P7L3</accession>
<evidence type="ECO:0000313" key="2">
    <source>
        <dbReference type="Proteomes" id="UP000199114"/>
    </source>
</evidence>
<dbReference type="SUPFAM" id="SSF51182">
    <property type="entry name" value="RmlC-like cupins"/>
    <property type="match status" value="1"/>
</dbReference>